<keyword evidence="3" id="KW-1185">Reference proteome</keyword>
<name>A0A9W9F654_9EURO</name>
<reference evidence="2" key="1">
    <citation type="submission" date="2022-11" db="EMBL/GenBank/DDBJ databases">
        <authorList>
            <person name="Petersen C."/>
        </authorList>
    </citation>
    <scope>NUCLEOTIDE SEQUENCE</scope>
    <source>
        <strain evidence="2">IBT 30069</strain>
    </source>
</reference>
<proteinExistence type="predicted"/>
<sequence length="147" mass="15853">MGGGHSHHHAGGSLTQMPPNGTPLPHDAGKQNPIPVPRPEQRNDYFGFNVGQSNITSTADKRAQIPRSTSDRGKTGEETTPTGESMPASVESKHNYLGTDLLGGSADAKNTKNRRMSRSEFDQFVGDNDLDKNTKDGKIGVNQVRNE</sequence>
<evidence type="ECO:0000256" key="1">
    <source>
        <dbReference type="SAM" id="MobiDB-lite"/>
    </source>
</evidence>
<reference evidence="2" key="2">
    <citation type="journal article" date="2023" name="IMA Fungus">
        <title>Comparative genomic study of the Penicillium genus elucidates a diverse pangenome and 15 lateral gene transfer events.</title>
        <authorList>
            <person name="Petersen C."/>
            <person name="Sorensen T."/>
            <person name="Nielsen M.R."/>
            <person name="Sondergaard T.E."/>
            <person name="Sorensen J.L."/>
            <person name="Fitzpatrick D.A."/>
            <person name="Frisvad J.C."/>
            <person name="Nielsen K.L."/>
        </authorList>
    </citation>
    <scope>NUCLEOTIDE SEQUENCE</scope>
    <source>
        <strain evidence="2">IBT 30069</strain>
    </source>
</reference>
<organism evidence="2 3">
    <name type="scientific">Penicillium angulare</name>
    <dbReference type="NCBI Taxonomy" id="116970"/>
    <lineage>
        <taxon>Eukaryota</taxon>
        <taxon>Fungi</taxon>
        <taxon>Dikarya</taxon>
        <taxon>Ascomycota</taxon>
        <taxon>Pezizomycotina</taxon>
        <taxon>Eurotiomycetes</taxon>
        <taxon>Eurotiomycetidae</taxon>
        <taxon>Eurotiales</taxon>
        <taxon>Aspergillaceae</taxon>
        <taxon>Penicillium</taxon>
    </lineage>
</organism>
<dbReference type="AlphaFoldDB" id="A0A9W9F654"/>
<comment type="caution">
    <text evidence="2">The sequence shown here is derived from an EMBL/GenBank/DDBJ whole genome shotgun (WGS) entry which is preliminary data.</text>
</comment>
<gene>
    <name evidence="2" type="ORF">N7456_010186</name>
</gene>
<feature type="compositionally biased region" description="Basic residues" evidence="1">
    <location>
        <begin position="1"/>
        <end position="10"/>
    </location>
</feature>
<feature type="compositionally biased region" description="Basic and acidic residues" evidence="1">
    <location>
        <begin position="59"/>
        <end position="77"/>
    </location>
</feature>
<evidence type="ECO:0000313" key="3">
    <source>
        <dbReference type="Proteomes" id="UP001149165"/>
    </source>
</evidence>
<protein>
    <submittedName>
        <fullName evidence="2">Uncharacterized protein</fullName>
    </submittedName>
</protein>
<dbReference type="EMBL" id="JAPQKH010000006">
    <property type="protein sequence ID" value="KAJ5094325.1"/>
    <property type="molecule type" value="Genomic_DNA"/>
</dbReference>
<accession>A0A9W9F654</accession>
<feature type="compositionally biased region" description="Basic and acidic residues" evidence="1">
    <location>
        <begin position="129"/>
        <end position="138"/>
    </location>
</feature>
<dbReference type="OrthoDB" id="5416172at2759"/>
<dbReference type="Proteomes" id="UP001149165">
    <property type="component" value="Unassembled WGS sequence"/>
</dbReference>
<evidence type="ECO:0000313" key="2">
    <source>
        <dbReference type="EMBL" id="KAJ5094325.1"/>
    </source>
</evidence>
<feature type="region of interest" description="Disordered" evidence="1">
    <location>
        <begin position="1"/>
        <end position="147"/>
    </location>
</feature>